<dbReference type="InterPro" id="IPR011990">
    <property type="entry name" value="TPR-like_helical_dom_sf"/>
</dbReference>
<evidence type="ECO:0000313" key="2">
    <source>
        <dbReference type="Proteomes" id="UP000769766"/>
    </source>
</evidence>
<accession>A0A932CLP0</accession>
<reference evidence="1" key="1">
    <citation type="submission" date="2020-07" db="EMBL/GenBank/DDBJ databases">
        <title>Huge and variable diversity of episymbiotic CPR bacteria and DPANN archaea in groundwater ecosystems.</title>
        <authorList>
            <person name="He C.Y."/>
            <person name="Keren R."/>
            <person name="Whittaker M."/>
            <person name="Farag I.F."/>
            <person name="Doudna J."/>
            <person name="Cate J.H.D."/>
            <person name="Banfield J.F."/>
        </authorList>
    </citation>
    <scope>NUCLEOTIDE SEQUENCE</scope>
    <source>
        <strain evidence="1">NC_groundwater_672_Ag_B-0.1um_62_36</strain>
    </source>
</reference>
<dbReference type="AlphaFoldDB" id="A0A932CLP0"/>
<dbReference type="Gene3D" id="1.25.40.10">
    <property type="entry name" value="Tetratricopeptide repeat domain"/>
    <property type="match status" value="2"/>
</dbReference>
<proteinExistence type="predicted"/>
<dbReference type="EMBL" id="JACPRF010000066">
    <property type="protein sequence ID" value="MBI2875681.1"/>
    <property type="molecule type" value="Genomic_DNA"/>
</dbReference>
<gene>
    <name evidence="1" type="ORF">HYY20_02230</name>
</gene>
<organism evidence="1 2">
    <name type="scientific">Tectimicrobiota bacterium</name>
    <dbReference type="NCBI Taxonomy" id="2528274"/>
    <lineage>
        <taxon>Bacteria</taxon>
        <taxon>Pseudomonadati</taxon>
        <taxon>Nitrospinota/Tectimicrobiota group</taxon>
        <taxon>Candidatus Tectimicrobiota</taxon>
    </lineage>
</organism>
<protein>
    <submittedName>
        <fullName evidence="1">Uncharacterized protein</fullName>
    </submittedName>
</protein>
<name>A0A932CLP0_UNCTE</name>
<evidence type="ECO:0000313" key="1">
    <source>
        <dbReference type="EMBL" id="MBI2875681.1"/>
    </source>
</evidence>
<comment type="caution">
    <text evidence="1">The sequence shown here is derived from an EMBL/GenBank/DDBJ whole genome shotgun (WGS) entry which is preliminary data.</text>
</comment>
<sequence>MRKRSSFILIGALALGVILSWGILRAASDPPRPSGREMDAEVQERMRKAAQMADALEDLALRAFALSRIASGLSRIDPAEARQVAAQAWEAAQRIDSVSYRNFVTDLEGSARRWGKDEREKIGPLLERIERTRSRSWLLGVIAADTRTIDPAWAERILEQAIARSEAGGDSPGRDFDLRALAAEMAKRDRARAIGVAGKIRDPQVRSWALRAIASEIASSDPAGAVTVWRMAIAEAEKIQETVPSELDGNPRLAAISPESRQRLLLSGRVRRAAARAQVLGRIALDLHRVDPAMSRSLFHRAVQVAEGIEKPYTQAYTLSELAGTLAPADPGEAARLAARIARAHADARFSAWMSIAARTMAREDLERAAAAAGEIEEPYDRAKALGRVAVAMGPLDPGRGLQLAETIAYPYLRDEALGALALKWLREKDREKEAVALVERIADPLVRGRTFQGLAVSLAPRDPQRAKKLFARAASLAEEIHSSVLLWEILPEWVKVDPDRLYETIGRTEGDAAHRSAALRRIALDRWQSDRAQAGLVLEVAVKAAEKSDEAYLRSELLRQIAVEWTEVNGIKAGAIFWKAVEAARQIG</sequence>
<dbReference type="Proteomes" id="UP000769766">
    <property type="component" value="Unassembled WGS sequence"/>
</dbReference>